<gene>
    <name evidence="2" type="ORF">GCM10009559_24470</name>
</gene>
<evidence type="ECO:0008006" key="4">
    <source>
        <dbReference type="Google" id="ProtNLM"/>
    </source>
</evidence>
<accession>A0ABN1PVZ7</accession>
<comment type="caution">
    <text evidence="2">The sequence shown here is derived from an EMBL/GenBank/DDBJ whole genome shotgun (WGS) entry which is preliminary data.</text>
</comment>
<sequence length="148" mass="16085">MYSEISRAGCVVFGRGPLGKPAACQRAPTHAGLVYFEHPRPRVWLAFACEEHHGALVGARPMLERDRVELARRMEARRRVAEEGAPVVPLEPLAVGSAARRLVERARAWAERDPGRSSTVDSRSGADVGHGIPVTPRNTASRETVDGS</sequence>
<proteinExistence type="predicted"/>
<protein>
    <recommendedName>
        <fullName evidence="4">PARP-type domain-containing protein</fullName>
    </recommendedName>
</protein>
<evidence type="ECO:0000256" key="1">
    <source>
        <dbReference type="SAM" id="MobiDB-lite"/>
    </source>
</evidence>
<evidence type="ECO:0000313" key="3">
    <source>
        <dbReference type="Proteomes" id="UP001499967"/>
    </source>
</evidence>
<dbReference type="Proteomes" id="UP001499967">
    <property type="component" value="Unassembled WGS sequence"/>
</dbReference>
<reference evidence="2 3" key="1">
    <citation type="journal article" date="2019" name="Int. J. Syst. Evol. Microbiol.">
        <title>The Global Catalogue of Microorganisms (GCM) 10K type strain sequencing project: providing services to taxonomists for standard genome sequencing and annotation.</title>
        <authorList>
            <consortium name="The Broad Institute Genomics Platform"/>
            <consortium name="The Broad Institute Genome Sequencing Center for Infectious Disease"/>
            <person name="Wu L."/>
            <person name="Ma J."/>
        </authorList>
    </citation>
    <scope>NUCLEOTIDE SEQUENCE [LARGE SCALE GENOMIC DNA]</scope>
    <source>
        <strain evidence="2 3">JCM 11117</strain>
    </source>
</reference>
<organism evidence="2 3">
    <name type="scientific">Pseudonocardia zijingensis</name>
    <dbReference type="NCBI Taxonomy" id="153376"/>
    <lineage>
        <taxon>Bacteria</taxon>
        <taxon>Bacillati</taxon>
        <taxon>Actinomycetota</taxon>
        <taxon>Actinomycetes</taxon>
        <taxon>Pseudonocardiales</taxon>
        <taxon>Pseudonocardiaceae</taxon>
        <taxon>Pseudonocardia</taxon>
    </lineage>
</organism>
<feature type="region of interest" description="Disordered" evidence="1">
    <location>
        <begin position="107"/>
        <end position="148"/>
    </location>
</feature>
<evidence type="ECO:0000313" key="2">
    <source>
        <dbReference type="EMBL" id="GAA0934142.1"/>
    </source>
</evidence>
<keyword evidence="3" id="KW-1185">Reference proteome</keyword>
<dbReference type="EMBL" id="BAAAHP010000069">
    <property type="protein sequence ID" value="GAA0934142.1"/>
    <property type="molecule type" value="Genomic_DNA"/>
</dbReference>
<name>A0ABN1PVZ7_9PSEU</name>